<organism evidence="2 4">
    <name type="scientific">Stutzerimonas balearica DSM 6083</name>
    <dbReference type="NCBI Taxonomy" id="1123016"/>
    <lineage>
        <taxon>Bacteria</taxon>
        <taxon>Pseudomonadati</taxon>
        <taxon>Pseudomonadota</taxon>
        <taxon>Gammaproteobacteria</taxon>
        <taxon>Pseudomonadales</taxon>
        <taxon>Pseudomonadaceae</taxon>
        <taxon>Stutzerimonas</taxon>
    </lineage>
</organism>
<gene>
    <name evidence="2" type="ORF">CL52_19435</name>
    <name evidence="3" type="ORF">SAMN05660875_10630</name>
</gene>
<dbReference type="GeneID" id="77262058"/>
<feature type="transmembrane region" description="Helical" evidence="1">
    <location>
        <begin position="6"/>
        <end position="28"/>
    </location>
</feature>
<reference evidence="2 4" key="3">
    <citation type="journal article" name="Genome Announc.">
        <title>Complete Genome Sequence of Pseudomonas balearica DSM 6083T.</title>
        <authorList>
            <person name="Bennasar-Figueras A."/>
            <person name="Salva-Serra F."/>
            <person name="Jaen-Luchoro D."/>
            <person name="Segui C."/>
            <person name="Aliaga F."/>
            <person name="Busquets A."/>
            <person name="Gomila M."/>
            <person name="Moore E.R."/>
            <person name="Lalucat J."/>
        </authorList>
    </citation>
    <scope>NUCLEOTIDE SEQUENCE [LARGE SCALE GENOMIC DNA]</scope>
    <source>
        <strain evidence="4">DSM 6083</strain>
        <strain evidence="2">DSM6083</strain>
    </source>
</reference>
<keyword evidence="5" id="KW-1185">Reference proteome</keyword>
<keyword evidence="1" id="KW-0472">Membrane</keyword>
<dbReference type="Proteomes" id="UP000182276">
    <property type="component" value="Unassembled WGS sequence"/>
</dbReference>
<dbReference type="EMBL" id="CP007511">
    <property type="protein sequence ID" value="AJE17113.1"/>
    <property type="molecule type" value="Genomic_DNA"/>
</dbReference>
<dbReference type="EMBL" id="FNHO01000006">
    <property type="protein sequence ID" value="SDM57284.1"/>
    <property type="molecule type" value="Genomic_DNA"/>
</dbReference>
<dbReference type="RefSeq" id="WP_043222521.1">
    <property type="nucleotide sequence ID" value="NZ_CP007511.1"/>
</dbReference>
<evidence type="ECO:0000313" key="5">
    <source>
        <dbReference type="Proteomes" id="UP000182276"/>
    </source>
</evidence>
<reference evidence="3 5" key="2">
    <citation type="submission" date="2016-10" db="EMBL/GenBank/DDBJ databases">
        <authorList>
            <person name="Varghese N."/>
            <person name="Submissions S."/>
        </authorList>
    </citation>
    <scope>NUCLEOTIDE SEQUENCE [LARGE SCALE GENOMIC DNA]</scope>
    <source>
        <strain evidence="3 5">DSM 6083</strain>
    </source>
</reference>
<evidence type="ECO:0000256" key="1">
    <source>
        <dbReference type="SAM" id="Phobius"/>
    </source>
</evidence>
<dbReference type="AlphaFoldDB" id="A0A8D3Y4L4"/>
<keyword evidence="1" id="KW-0812">Transmembrane</keyword>
<accession>A0A8D3Y4L4</accession>
<keyword evidence="1" id="KW-1133">Transmembrane helix</keyword>
<protein>
    <submittedName>
        <fullName evidence="3">Cellulose biosynthesis protein BcsF</fullName>
    </submittedName>
</protein>
<dbReference type="Proteomes" id="UP000031271">
    <property type="component" value="Chromosome"/>
</dbReference>
<evidence type="ECO:0000313" key="2">
    <source>
        <dbReference type="EMBL" id="AJE17113.1"/>
    </source>
</evidence>
<proteinExistence type="predicted"/>
<reference evidence="4" key="1">
    <citation type="submission" date="2014-03" db="EMBL/GenBank/DDBJ databases">
        <title>Complete genome of Pseudomonas balearica DSM 6083T, a sewage water isolate from an enrichment with 2-methylnaphthalene.</title>
        <authorList>
            <person name="Salva-Serra F."/>
            <person name="Jaen-Luchoro D."/>
            <person name="Busquets A."/>
            <person name="Pena A."/>
            <person name="Gomila M."/>
            <person name="Bosch R."/>
            <person name="Nogales B."/>
            <person name="Garcia-Valdes E."/>
            <person name="Lalucat J."/>
            <person name="Bennasar A."/>
        </authorList>
    </citation>
    <scope>NUCLEOTIDE SEQUENCE [LARGE SCALE GENOMIC DNA]</scope>
    <source>
        <strain evidence="4">DSM 6083</strain>
    </source>
</reference>
<evidence type="ECO:0000313" key="4">
    <source>
        <dbReference type="Proteomes" id="UP000031271"/>
    </source>
</evidence>
<sequence length="62" mass="6977">MTHTGLLEVALLCLTLGMLAGCLVAAYWRALLNRLDRLLPPRHLRRAGTRCRSEAPPRKEQP</sequence>
<dbReference type="KEGG" id="pbm:CL52_19435"/>
<name>A0A8D3Y4L4_9GAMM</name>
<evidence type="ECO:0000313" key="3">
    <source>
        <dbReference type="EMBL" id="SDM57284.1"/>
    </source>
</evidence>